<dbReference type="AlphaFoldDB" id="A0A1N6CQ63"/>
<evidence type="ECO:0000313" key="5">
    <source>
        <dbReference type="Proteomes" id="UP000185192"/>
    </source>
</evidence>
<dbReference type="EMBL" id="FSQW01000001">
    <property type="protein sequence ID" value="SIN60710.1"/>
    <property type="molecule type" value="Genomic_DNA"/>
</dbReference>
<dbReference type="Gene3D" id="2.40.420.20">
    <property type="match status" value="1"/>
</dbReference>
<dbReference type="Pfam" id="PF25989">
    <property type="entry name" value="YknX_C"/>
    <property type="match status" value="1"/>
</dbReference>
<dbReference type="PANTHER" id="PTHR32347:SF29">
    <property type="entry name" value="UPF0194 MEMBRANE PROTEIN YBHG"/>
    <property type="match status" value="1"/>
</dbReference>
<dbReference type="InterPro" id="IPR058637">
    <property type="entry name" value="YknX-like_C"/>
</dbReference>
<dbReference type="Gene3D" id="1.10.287.470">
    <property type="entry name" value="Helix hairpin bin"/>
    <property type="match status" value="1"/>
</dbReference>
<accession>A0A1N6CQ63</accession>
<comment type="subcellular location">
    <subcellularLocation>
        <location evidence="1">Cell envelope</location>
    </subcellularLocation>
</comment>
<feature type="domain" description="YknX-like C-terminal permuted SH3-like" evidence="3">
    <location>
        <begin position="333"/>
        <end position="400"/>
    </location>
</feature>
<dbReference type="PANTHER" id="PTHR32347">
    <property type="entry name" value="EFFLUX SYSTEM COMPONENT YKNX-RELATED"/>
    <property type="match status" value="1"/>
</dbReference>
<evidence type="ECO:0000256" key="2">
    <source>
        <dbReference type="ARBA" id="ARBA00023054"/>
    </source>
</evidence>
<organism evidence="4 5">
    <name type="scientific">Parasphingorhabdus marina DSM 22363</name>
    <dbReference type="NCBI Taxonomy" id="1123272"/>
    <lineage>
        <taxon>Bacteria</taxon>
        <taxon>Pseudomonadati</taxon>
        <taxon>Pseudomonadota</taxon>
        <taxon>Alphaproteobacteria</taxon>
        <taxon>Sphingomonadales</taxon>
        <taxon>Sphingomonadaceae</taxon>
        <taxon>Parasphingorhabdus</taxon>
    </lineage>
</organism>
<name>A0A1N6CQ63_9SPHN</name>
<dbReference type="GO" id="GO:0030313">
    <property type="term" value="C:cell envelope"/>
    <property type="evidence" value="ECO:0007669"/>
    <property type="project" value="UniProtKB-SubCell"/>
</dbReference>
<sequence>MIGKHFSRPGPRVMIALIAIVLLIAVFFAVRAPAIDVDTAEAVRAPLLVTVDDEGETRVRDMYVVAAPISGELQRVRLEAGDPVIAGQTIVARIKPARPDFLDPRSESEVRAQIGAAQGGIRSASARISQARADRKLAAADFERIDALYERGFATRTAHDAARAARDNSIARQAEANAALATAQSELAAARARLITPSGSNTGGGALDVRSPENGAVLRVVQESEATITVGTPIIELGNPADIEIVTDLLSSDAVRVRSGSEVLIDNWGGDKPLKGKVRLVEPFGFTKISALGVEEQRVNVIIDFVDPQKARQRLGHGYRVIVQIVDWSGDDVLQVPISALFRDKGQWSVFANRNGKAQLLAVKVGRMNNEHAQILDGLDAGTDVILHPSEKIDDGRSVRLRD</sequence>
<dbReference type="Proteomes" id="UP000185192">
    <property type="component" value="Unassembled WGS sequence"/>
</dbReference>
<protein>
    <submittedName>
        <fullName evidence="4">HlyD family secretion protein</fullName>
    </submittedName>
</protein>
<evidence type="ECO:0000313" key="4">
    <source>
        <dbReference type="EMBL" id="SIN60710.1"/>
    </source>
</evidence>
<dbReference type="InterPro" id="IPR050465">
    <property type="entry name" value="UPF0194_transport"/>
</dbReference>
<reference evidence="5" key="1">
    <citation type="submission" date="2016-11" db="EMBL/GenBank/DDBJ databases">
        <authorList>
            <person name="Varghese N."/>
            <person name="Submissions S."/>
        </authorList>
    </citation>
    <scope>NUCLEOTIDE SEQUENCE [LARGE SCALE GENOMIC DNA]</scope>
    <source>
        <strain evidence="5">DSM 22363</strain>
    </source>
</reference>
<dbReference type="OrthoDB" id="9791520at2"/>
<proteinExistence type="predicted"/>
<keyword evidence="5" id="KW-1185">Reference proteome</keyword>
<keyword evidence="2" id="KW-0175">Coiled coil</keyword>
<dbReference type="STRING" id="1123272.SAMN02745824_0726"/>
<evidence type="ECO:0000259" key="3">
    <source>
        <dbReference type="Pfam" id="PF25989"/>
    </source>
</evidence>
<gene>
    <name evidence="4" type="ORF">SAMN02745824_0726</name>
</gene>
<evidence type="ECO:0000256" key="1">
    <source>
        <dbReference type="ARBA" id="ARBA00004196"/>
    </source>
</evidence>
<dbReference type="Gene3D" id="2.40.50.100">
    <property type="match status" value="1"/>
</dbReference>
<dbReference type="RefSeq" id="WP_074203758.1">
    <property type="nucleotide sequence ID" value="NZ_FSQW01000001.1"/>
</dbReference>